<dbReference type="EMBL" id="CP032091">
    <property type="protein sequence ID" value="AXV66900.1"/>
    <property type="molecule type" value="Genomic_DNA"/>
</dbReference>
<dbReference type="GO" id="GO:0005886">
    <property type="term" value="C:plasma membrane"/>
    <property type="evidence" value="ECO:0007669"/>
    <property type="project" value="TreeGrafter"/>
</dbReference>
<keyword evidence="5" id="KW-0614">Plasmid</keyword>
<dbReference type="InterPro" id="IPR043128">
    <property type="entry name" value="Rev_trsase/Diguanyl_cyclase"/>
</dbReference>
<dbReference type="Pfam" id="PF01590">
    <property type="entry name" value="GAF"/>
    <property type="match status" value="1"/>
</dbReference>
<dbReference type="SMART" id="SM00267">
    <property type="entry name" value="GGDEF"/>
    <property type="match status" value="1"/>
</dbReference>
<dbReference type="GO" id="GO:1902201">
    <property type="term" value="P:negative regulation of bacterial-type flagellum-dependent cell motility"/>
    <property type="evidence" value="ECO:0007669"/>
    <property type="project" value="TreeGrafter"/>
</dbReference>
<dbReference type="EC" id="2.7.7.65" evidence="2"/>
<dbReference type="InterPro" id="IPR003018">
    <property type="entry name" value="GAF"/>
</dbReference>
<dbReference type="InterPro" id="IPR029787">
    <property type="entry name" value="Nucleotide_cyclase"/>
</dbReference>
<dbReference type="EMBL" id="FPAZ01000004">
    <property type="protein sequence ID" value="SFT52972.1"/>
    <property type="molecule type" value="Genomic_DNA"/>
</dbReference>
<keyword evidence="7" id="KW-1185">Reference proteome</keyword>
<dbReference type="SUPFAM" id="SSF55781">
    <property type="entry name" value="GAF domain-like"/>
    <property type="match status" value="1"/>
</dbReference>
<dbReference type="CDD" id="cd01949">
    <property type="entry name" value="GGDEF"/>
    <property type="match status" value="1"/>
</dbReference>
<dbReference type="InterPro" id="IPR050469">
    <property type="entry name" value="Diguanylate_Cyclase"/>
</dbReference>
<evidence type="ECO:0000259" key="4">
    <source>
        <dbReference type="PROSITE" id="PS50887"/>
    </source>
</evidence>
<proteinExistence type="predicted"/>
<dbReference type="Proteomes" id="UP000264605">
    <property type="component" value="Plasmid unnamed1"/>
</dbReference>
<geneLocation type="plasmid" evidence="5 8">
    <name>unnamed1</name>
</geneLocation>
<dbReference type="Gene3D" id="3.30.70.270">
    <property type="match status" value="1"/>
</dbReference>
<evidence type="ECO:0000313" key="6">
    <source>
        <dbReference type="EMBL" id="SFT52972.1"/>
    </source>
</evidence>
<comment type="cofactor">
    <cofactor evidence="1">
        <name>Mg(2+)</name>
        <dbReference type="ChEBI" id="CHEBI:18420"/>
    </cofactor>
</comment>
<evidence type="ECO:0000313" key="5">
    <source>
        <dbReference type="EMBL" id="AXV66900.1"/>
    </source>
</evidence>
<dbReference type="InterPro" id="IPR029016">
    <property type="entry name" value="GAF-like_dom_sf"/>
</dbReference>
<reference evidence="5 8" key="2">
    <citation type="submission" date="2018-08" db="EMBL/GenBank/DDBJ databases">
        <title>Draft genome sequence of Pseudoalteromonas donghaensis HJ51.</title>
        <authorList>
            <person name="Oh J."/>
            <person name="Roh D."/>
        </authorList>
    </citation>
    <scope>NUCLEOTIDE SEQUENCE [LARGE SCALE GENOMIC DNA]</scope>
    <source>
        <strain evidence="5 8">HJ51</strain>
        <plasmid evidence="5 8">unnamed1</plasmid>
    </source>
</reference>
<gene>
    <name evidence="5" type="ORF">D0907_16340</name>
    <name evidence="6" type="ORF">SAMN04487854_104102</name>
</gene>
<evidence type="ECO:0000256" key="1">
    <source>
        <dbReference type="ARBA" id="ARBA00001946"/>
    </source>
</evidence>
<dbReference type="GeneID" id="99507052"/>
<dbReference type="GO" id="GO:0043709">
    <property type="term" value="P:cell adhesion involved in single-species biofilm formation"/>
    <property type="evidence" value="ECO:0007669"/>
    <property type="project" value="TreeGrafter"/>
</dbReference>
<dbReference type="GO" id="GO:0052621">
    <property type="term" value="F:diguanylate cyclase activity"/>
    <property type="evidence" value="ECO:0007669"/>
    <property type="project" value="UniProtKB-EC"/>
</dbReference>
<reference evidence="6 7" key="1">
    <citation type="submission" date="2016-10" db="EMBL/GenBank/DDBJ databases">
        <authorList>
            <person name="Varghese N."/>
            <person name="Submissions S."/>
        </authorList>
    </citation>
    <scope>NUCLEOTIDE SEQUENCE [LARGE SCALE GENOMIC DNA]</scope>
    <source>
        <strain evidence="6 7">CGMCC 1.8499</strain>
    </source>
</reference>
<evidence type="ECO:0000256" key="2">
    <source>
        <dbReference type="ARBA" id="ARBA00012528"/>
    </source>
</evidence>
<dbReference type="AlphaFoldDB" id="A0AAD0S2D7"/>
<accession>A0AAD0S2D7</accession>
<evidence type="ECO:0000313" key="8">
    <source>
        <dbReference type="Proteomes" id="UP000264605"/>
    </source>
</evidence>
<dbReference type="PANTHER" id="PTHR45138:SF9">
    <property type="entry name" value="DIGUANYLATE CYCLASE DGCM-RELATED"/>
    <property type="match status" value="1"/>
</dbReference>
<dbReference type="Pfam" id="PF00990">
    <property type="entry name" value="GGDEF"/>
    <property type="match status" value="1"/>
</dbReference>
<dbReference type="KEGG" id="pdj:D0907_16340"/>
<evidence type="ECO:0000313" key="7">
    <source>
        <dbReference type="Proteomes" id="UP000183805"/>
    </source>
</evidence>
<feature type="domain" description="GGDEF" evidence="4">
    <location>
        <begin position="344"/>
        <end position="479"/>
    </location>
</feature>
<protein>
    <recommendedName>
        <fullName evidence="2">diguanylate cyclase</fullName>
        <ecNumber evidence="2">2.7.7.65</ecNumber>
    </recommendedName>
</protein>
<dbReference type="SUPFAM" id="SSF55073">
    <property type="entry name" value="Nucleotide cyclase"/>
    <property type="match status" value="1"/>
</dbReference>
<dbReference type="InterPro" id="IPR000160">
    <property type="entry name" value="GGDEF_dom"/>
</dbReference>
<organism evidence="5 8">
    <name type="scientific">Pseudoalteromonas lipolytica</name>
    <dbReference type="NCBI Taxonomy" id="570156"/>
    <lineage>
        <taxon>Bacteria</taxon>
        <taxon>Pseudomonadati</taxon>
        <taxon>Pseudomonadota</taxon>
        <taxon>Gammaproteobacteria</taxon>
        <taxon>Alteromonadales</taxon>
        <taxon>Pseudoalteromonadaceae</taxon>
        <taxon>Pseudoalteromonas</taxon>
    </lineage>
</organism>
<dbReference type="FunFam" id="3.30.70.270:FF:000001">
    <property type="entry name" value="Diguanylate cyclase domain protein"/>
    <property type="match status" value="1"/>
</dbReference>
<dbReference type="PANTHER" id="PTHR45138">
    <property type="entry name" value="REGULATORY COMPONENTS OF SENSORY TRANSDUCTION SYSTEM"/>
    <property type="match status" value="1"/>
</dbReference>
<evidence type="ECO:0000256" key="3">
    <source>
        <dbReference type="ARBA" id="ARBA00034247"/>
    </source>
</evidence>
<comment type="catalytic activity">
    <reaction evidence="3">
        <text>2 GTP = 3',3'-c-di-GMP + 2 diphosphate</text>
        <dbReference type="Rhea" id="RHEA:24898"/>
        <dbReference type="ChEBI" id="CHEBI:33019"/>
        <dbReference type="ChEBI" id="CHEBI:37565"/>
        <dbReference type="ChEBI" id="CHEBI:58805"/>
        <dbReference type="EC" id="2.7.7.65"/>
    </reaction>
</comment>
<dbReference type="Gene3D" id="3.30.450.40">
    <property type="match status" value="1"/>
</dbReference>
<dbReference type="PROSITE" id="PS50887">
    <property type="entry name" value="GGDEF"/>
    <property type="match status" value="1"/>
</dbReference>
<name>A0AAD0S2D7_9GAMM</name>
<dbReference type="RefSeq" id="WP_036972214.1">
    <property type="nucleotide sequence ID" value="NZ_CP032091.1"/>
</dbReference>
<sequence>MGSSEQTWQTLSALPLAIIMFNEEQNRFYFNSLAQSLFSVEEYANLHDLNVDHLSLSDTHSSRLLSYDDFLPCAQKSKPLSITLANSKNNTLKLLDFKFASLSQSLFITICEPRTFKSHDQRQDFDELISQISTELIDIQNESMDKQIGKALKTIGLNCQADRTYIFEFSDDGLSMSNTYEWVNTDIVPFKEHLQNIPRDSLPYFFQQMQTRHVFNASNTAELPDEAAAEKAEFTNEGIQSVLCIGLVSEQTLFGFIGCDCVKQARQWSQTDLLRIKLVGDMIANALKSWQYKHKLEHTQQLLIAANKELHQQAHIDSLTNIANRRQLDLVLQQELNRCARSDLPLSLILCDIDAFKLYNDSLGHQQGDLALKDVASILAKQCQREGDLAARYGGEEFAIVLSATNSQHALTFCQKLQKAIKKAAIAHPSSNIDPLLTMSFGIYTCTPNKQTTADSVLDITDKALYKAKQNGRNRIEMG</sequence>
<dbReference type="SMART" id="SM00065">
    <property type="entry name" value="GAF"/>
    <property type="match status" value="1"/>
</dbReference>
<dbReference type="Proteomes" id="UP000183805">
    <property type="component" value="Unassembled WGS sequence"/>
</dbReference>
<dbReference type="NCBIfam" id="TIGR00254">
    <property type="entry name" value="GGDEF"/>
    <property type="match status" value="1"/>
</dbReference>